<name>A0A510E1T0_9CREN</name>
<reference evidence="2" key="1">
    <citation type="submission" date="2018-09" db="EMBL/GenBank/DDBJ databases">
        <title>Complete Genome Sequencing of Sulfolobus sp. JCM 16834.</title>
        <authorList>
            <person name="Kato S."/>
            <person name="Itoh T."/>
            <person name="Ohkuma M."/>
        </authorList>
    </citation>
    <scope>NUCLEOTIDE SEQUENCE [LARGE SCALE GENOMIC DNA]</scope>
    <source>
        <strain evidence="2">IC-007</strain>
    </source>
</reference>
<protein>
    <submittedName>
        <fullName evidence="1">Uncharacterized protein</fullName>
    </submittedName>
</protein>
<dbReference type="EMBL" id="AP018930">
    <property type="protein sequence ID" value="BBG26459.1"/>
    <property type="molecule type" value="Genomic_DNA"/>
</dbReference>
<sequence length="59" mass="7003">MLRVKKKEGFYKRIFIVSYRIGEKEMDGVPTNWVSPKWMELGKQSKEKFANCIIIIIPK</sequence>
<evidence type="ECO:0000313" key="1">
    <source>
        <dbReference type="EMBL" id="BBG26459.1"/>
    </source>
</evidence>
<dbReference type="AlphaFoldDB" id="A0A510E1T0"/>
<proteinExistence type="predicted"/>
<accession>A0A510E1T0</accession>
<organism evidence="1 2">
    <name type="scientific">Sulfuracidifex tepidarius</name>
    <dbReference type="NCBI Taxonomy" id="1294262"/>
    <lineage>
        <taxon>Archaea</taxon>
        <taxon>Thermoproteota</taxon>
        <taxon>Thermoprotei</taxon>
        <taxon>Sulfolobales</taxon>
        <taxon>Sulfolobaceae</taxon>
        <taxon>Sulfuracidifex</taxon>
    </lineage>
</organism>
<gene>
    <name evidence="1" type="ORF">IC007_0969</name>
</gene>
<dbReference type="Proteomes" id="UP000325030">
    <property type="component" value="Chromosome"/>
</dbReference>
<evidence type="ECO:0000313" key="2">
    <source>
        <dbReference type="Proteomes" id="UP000325030"/>
    </source>
</evidence>